<evidence type="ECO:0000313" key="3">
    <source>
        <dbReference type="Proteomes" id="UP000473854"/>
    </source>
</evidence>
<feature type="domain" description="Glycosyl transferase family 25" evidence="1">
    <location>
        <begin position="9"/>
        <end position="183"/>
    </location>
</feature>
<evidence type="ECO:0000259" key="1">
    <source>
        <dbReference type="Pfam" id="PF01755"/>
    </source>
</evidence>
<name>A0A6L6GCC6_9GAMM</name>
<dbReference type="GO" id="GO:0016740">
    <property type="term" value="F:transferase activity"/>
    <property type="evidence" value="ECO:0007669"/>
    <property type="project" value="UniProtKB-KW"/>
</dbReference>
<dbReference type="InterPro" id="IPR029044">
    <property type="entry name" value="Nucleotide-diphossugar_trans"/>
</dbReference>
<dbReference type="EMBL" id="WLYL01000002">
    <property type="protein sequence ID" value="MTD10027.1"/>
    <property type="molecule type" value="Genomic_DNA"/>
</dbReference>
<dbReference type="Proteomes" id="UP000473854">
    <property type="component" value="Unassembled WGS sequence"/>
</dbReference>
<dbReference type="Pfam" id="PF01755">
    <property type="entry name" value="Glyco_transf_25"/>
    <property type="match status" value="1"/>
</dbReference>
<protein>
    <submittedName>
        <fullName evidence="2">Glycosyl transferase</fullName>
    </submittedName>
</protein>
<dbReference type="CDD" id="cd06532">
    <property type="entry name" value="Glyco_transf_25"/>
    <property type="match status" value="1"/>
</dbReference>
<organism evidence="2 3">
    <name type="scientific">Acinetobacter faecalis</name>
    <dbReference type="NCBI Taxonomy" id="2665161"/>
    <lineage>
        <taxon>Bacteria</taxon>
        <taxon>Pseudomonadati</taxon>
        <taxon>Pseudomonadota</taxon>
        <taxon>Gammaproteobacteria</taxon>
        <taxon>Moraxellales</taxon>
        <taxon>Moraxellaceae</taxon>
        <taxon>Acinetobacter</taxon>
    </lineage>
</organism>
<keyword evidence="2" id="KW-0808">Transferase</keyword>
<proteinExistence type="predicted"/>
<accession>A0A6L6GCC6</accession>
<comment type="caution">
    <text evidence="2">The sequence shown here is derived from an EMBL/GenBank/DDBJ whole genome shotgun (WGS) entry which is preliminary data.</text>
</comment>
<gene>
    <name evidence="2" type="ORF">GIX10_00955</name>
</gene>
<dbReference type="AlphaFoldDB" id="A0A6L6GCC6"/>
<dbReference type="InterPro" id="IPR002654">
    <property type="entry name" value="Glyco_trans_25"/>
</dbReference>
<dbReference type="Gene3D" id="3.90.550.10">
    <property type="entry name" value="Spore Coat Polysaccharide Biosynthesis Protein SpsA, Chain A"/>
    <property type="match status" value="1"/>
</dbReference>
<sequence>MELKMKLGVYLINLDSSTDRLAQASAELKKHNIEFERISAVDGRKLDVKTYESYNSSQANALMGRDLLGAEIGCYLSHKRCVSEFLASDYDFVIVVEDDLEVISDLVATVKKTVQWLEQNQKGWYLINIGSTKRKLSKQMHQIEQHQLLKAYYFPVLTLGLVWSREGAQAFQHDLIQINAPIDVALQSWLTDLSKGYSIYPPLVQPNGAESDIDAVKVNSTAVRQRVGKRWPRQKRMWGNKLKALKNKICST</sequence>
<evidence type="ECO:0000313" key="2">
    <source>
        <dbReference type="EMBL" id="MTD10027.1"/>
    </source>
</evidence>
<reference evidence="2 3" key="1">
    <citation type="submission" date="2019-11" db="EMBL/GenBank/DDBJ databases">
        <authorList>
            <person name="An D."/>
        </authorList>
    </citation>
    <scope>NUCLEOTIDE SEQUENCE [LARGE SCALE GENOMIC DNA]</scope>
    <source>
        <strain evidence="2 3">YIM 103518</strain>
    </source>
</reference>